<keyword evidence="3 6" id="KW-0812">Transmembrane</keyword>
<dbReference type="Proteomes" id="UP000178615">
    <property type="component" value="Unassembled WGS sequence"/>
</dbReference>
<dbReference type="InterPro" id="IPR002549">
    <property type="entry name" value="AI-2E-like"/>
</dbReference>
<feature type="transmembrane region" description="Helical" evidence="6">
    <location>
        <begin position="221"/>
        <end position="250"/>
    </location>
</feature>
<dbReference type="PANTHER" id="PTHR21716">
    <property type="entry name" value="TRANSMEMBRANE PROTEIN"/>
    <property type="match status" value="1"/>
</dbReference>
<keyword evidence="4 6" id="KW-1133">Transmembrane helix</keyword>
<evidence type="ECO:0008006" key="9">
    <source>
        <dbReference type="Google" id="ProtNLM"/>
    </source>
</evidence>
<comment type="subcellular location">
    <subcellularLocation>
        <location evidence="1">Membrane</location>
        <topology evidence="1">Multi-pass membrane protein</topology>
    </subcellularLocation>
</comment>
<evidence type="ECO:0000313" key="7">
    <source>
        <dbReference type="EMBL" id="OGC46423.1"/>
    </source>
</evidence>
<organism evidence="7 8">
    <name type="scientific">candidate division WWE3 bacterium RBG_19FT_COMBO_34_6</name>
    <dbReference type="NCBI Taxonomy" id="1802612"/>
    <lineage>
        <taxon>Bacteria</taxon>
        <taxon>Katanobacteria</taxon>
    </lineage>
</organism>
<gene>
    <name evidence="7" type="ORF">A2V49_02720</name>
</gene>
<dbReference type="AlphaFoldDB" id="A0A1F4UQF6"/>
<protein>
    <recommendedName>
        <fullName evidence="9">AI-2E family transporter</fullName>
    </recommendedName>
</protein>
<comment type="caution">
    <text evidence="7">The sequence shown here is derived from an EMBL/GenBank/DDBJ whole genome shotgun (WGS) entry which is preliminary data.</text>
</comment>
<feature type="transmembrane region" description="Helical" evidence="6">
    <location>
        <begin position="69"/>
        <end position="87"/>
    </location>
</feature>
<evidence type="ECO:0000256" key="5">
    <source>
        <dbReference type="ARBA" id="ARBA00023136"/>
    </source>
</evidence>
<evidence type="ECO:0000256" key="2">
    <source>
        <dbReference type="ARBA" id="ARBA00009773"/>
    </source>
</evidence>
<feature type="transmembrane region" description="Helical" evidence="6">
    <location>
        <begin position="139"/>
        <end position="158"/>
    </location>
</feature>
<proteinExistence type="inferred from homology"/>
<dbReference type="PANTHER" id="PTHR21716:SF62">
    <property type="entry name" value="TRANSPORT PROTEIN YDBI-RELATED"/>
    <property type="match status" value="1"/>
</dbReference>
<accession>A0A1F4UQF6</accession>
<name>A0A1F4UQF6_UNCKA</name>
<feature type="transmembrane region" description="Helical" evidence="6">
    <location>
        <begin position="288"/>
        <end position="321"/>
    </location>
</feature>
<feature type="transmembrane region" description="Helical" evidence="6">
    <location>
        <begin position="7"/>
        <end position="25"/>
    </location>
</feature>
<dbReference type="Pfam" id="PF01594">
    <property type="entry name" value="AI-2E_transport"/>
    <property type="match status" value="1"/>
</dbReference>
<comment type="similarity">
    <text evidence="2">Belongs to the autoinducer-2 exporter (AI-2E) (TC 2.A.86) family.</text>
</comment>
<dbReference type="GO" id="GO:0055085">
    <property type="term" value="P:transmembrane transport"/>
    <property type="evidence" value="ECO:0007669"/>
    <property type="project" value="TreeGrafter"/>
</dbReference>
<dbReference type="GO" id="GO:0016020">
    <property type="term" value="C:membrane"/>
    <property type="evidence" value="ECO:0007669"/>
    <property type="project" value="UniProtKB-SubCell"/>
</dbReference>
<evidence type="ECO:0000256" key="3">
    <source>
        <dbReference type="ARBA" id="ARBA00022692"/>
    </source>
</evidence>
<keyword evidence="5 6" id="KW-0472">Membrane</keyword>
<reference evidence="7 8" key="1">
    <citation type="journal article" date="2016" name="Nat. Commun.">
        <title>Thousands of microbial genomes shed light on interconnected biogeochemical processes in an aquifer system.</title>
        <authorList>
            <person name="Anantharaman K."/>
            <person name="Brown C.T."/>
            <person name="Hug L.A."/>
            <person name="Sharon I."/>
            <person name="Castelle C.J."/>
            <person name="Probst A.J."/>
            <person name="Thomas B.C."/>
            <person name="Singh A."/>
            <person name="Wilkins M.J."/>
            <person name="Karaoz U."/>
            <person name="Brodie E.L."/>
            <person name="Williams K.H."/>
            <person name="Hubbard S.S."/>
            <person name="Banfield J.F."/>
        </authorList>
    </citation>
    <scope>NUCLEOTIDE SEQUENCE [LARGE SCALE GENOMIC DNA]</scope>
</reference>
<evidence type="ECO:0000313" key="8">
    <source>
        <dbReference type="Proteomes" id="UP000178615"/>
    </source>
</evidence>
<dbReference type="EMBL" id="MEUV01000004">
    <property type="protein sequence ID" value="OGC46423.1"/>
    <property type="molecule type" value="Genomic_DNA"/>
</dbReference>
<evidence type="ECO:0000256" key="6">
    <source>
        <dbReference type="SAM" id="Phobius"/>
    </source>
</evidence>
<evidence type="ECO:0000256" key="1">
    <source>
        <dbReference type="ARBA" id="ARBA00004141"/>
    </source>
</evidence>
<evidence type="ECO:0000256" key="4">
    <source>
        <dbReference type="ARBA" id="ARBA00022989"/>
    </source>
</evidence>
<feature type="transmembrane region" description="Helical" evidence="6">
    <location>
        <begin position="31"/>
        <end position="49"/>
    </location>
</feature>
<sequence length="326" mass="35388">MDKNIVISIKTILFTILIGLGLYVIYRLGSIIGVVLIAMLITISLERTIKFFSKQTFMNRRINRSMSVLITYLIAFLVITLAISIGLDPVITQSQKLIQTLSRNKAVLNLGENVDISLSDVVSGFVTTSGGVVSATRSIFGNVATLFSILILAIYMSIDWENIKKGFITLFPETTRYKLTKMFAEIEDNVGIWLRGQLILMLLIGVMSYVAVVLIDVEFPLALGIIAGLLEIVPMLGPVISAVVAALVAVIESPVKALLVIFAFTIIQQLEGNIIVPKVMQRVSGFSPIIILIALLVGSNLFGIIGAVIAVPVLMVGAIIIKNILE</sequence>
<feature type="transmembrane region" description="Helical" evidence="6">
    <location>
        <begin position="257"/>
        <end position="276"/>
    </location>
</feature>
<feature type="transmembrane region" description="Helical" evidence="6">
    <location>
        <begin position="198"/>
        <end position="215"/>
    </location>
</feature>